<name>A0AA40LHX3_CNENI</name>
<reference evidence="2" key="1">
    <citation type="submission" date="2023-06" db="EMBL/GenBank/DDBJ databases">
        <title>Reference genome for the Northern bat (Eptesicus nilssonii), a most northern bat species.</title>
        <authorList>
            <person name="Laine V.N."/>
            <person name="Pulliainen A.T."/>
            <person name="Lilley T.M."/>
        </authorList>
    </citation>
    <scope>NUCLEOTIDE SEQUENCE</scope>
    <source>
        <strain evidence="2">BLF_Eptnil</strain>
        <tissue evidence="2">Kidney</tissue>
    </source>
</reference>
<evidence type="ECO:0000256" key="1">
    <source>
        <dbReference type="SAM" id="MobiDB-lite"/>
    </source>
</evidence>
<gene>
    <name evidence="2" type="ORF">QTO34_006906</name>
</gene>
<organism evidence="2 3">
    <name type="scientific">Cnephaeus nilssonii</name>
    <name type="common">Northern bat</name>
    <name type="synonym">Eptesicus nilssonii</name>
    <dbReference type="NCBI Taxonomy" id="3371016"/>
    <lineage>
        <taxon>Eukaryota</taxon>
        <taxon>Metazoa</taxon>
        <taxon>Chordata</taxon>
        <taxon>Craniata</taxon>
        <taxon>Vertebrata</taxon>
        <taxon>Euteleostomi</taxon>
        <taxon>Mammalia</taxon>
        <taxon>Eutheria</taxon>
        <taxon>Laurasiatheria</taxon>
        <taxon>Chiroptera</taxon>
        <taxon>Yangochiroptera</taxon>
        <taxon>Vespertilionidae</taxon>
        <taxon>Cnephaeus</taxon>
    </lineage>
</organism>
<comment type="caution">
    <text evidence="2">The sequence shown here is derived from an EMBL/GenBank/DDBJ whole genome shotgun (WGS) entry which is preliminary data.</text>
</comment>
<feature type="region of interest" description="Disordered" evidence="1">
    <location>
        <begin position="57"/>
        <end position="95"/>
    </location>
</feature>
<evidence type="ECO:0000313" key="3">
    <source>
        <dbReference type="Proteomes" id="UP001177744"/>
    </source>
</evidence>
<proteinExistence type="predicted"/>
<sequence>MPFSNPQRAMPFSHPQRAMPFSHPQCTMPFSNSHNNHMAKVLTPELYACRLASRPRSGYKLGDEHKTHLNPDNLQGSDNLDPNRRERRTSEKLTVEALSSLDGDLASKYDSLKSVMDQSSSSSLMTTSSSTSL</sequence>
<keyword evidence="3" id="KW-1185">Reference proteome</keyword>
<dbReference type="EMBL" id="JAULJE010000018">
    <property type="protein sequence ID" value="KAK1332234.1"/>
    <property type="molecule type" value="Genomic_DNA"/>
</dbReference>
<dbReference type="AlphaFoldDB" id="A0AA40LHX3"/>
<feature type="compositionally biased region" description="Polar residues" evidence="1">
    <location>
        <begin position="70"/>
        <end position="80"/>
    </location>
</feature>
<feature type="region of interest" description="Disordered" evidence="1">
    <location>
        <begin position="114"/>
        <end position="133"/>
    </location>
</feature>
<protein>
    <submittedName>
        <fullName evidence="2">Uncharacterized protein</fullName>
    </submittedName>
</protein>
<feature type="compositionally biased region" description="Low complexity" evidence="1">
    <location>
        <begin position="119"/>
        <end position="133"/>
    </location>
</feature>
<accession>A0AA40LHX3</accession>
<dbReference type="Proteomes" id="UP001177744">
    <property type="component" value="Unassembled WGS sequence"/>
</dbReference>
<feature type="compositionally biased region" description="Basic and acidic residues" evidence="1">
    <location>
        <begin position="81"/>
        <end position="94"/>
    </location>
</feature>
<evidence type="ECO:0000313" key="2">
    <source>
        <dbReference type="EMBL" id="KAK1332234.1"/>
    </source>
</evidence>